<organism evidence="3 4">
    <name type="scientific">Venenivibrio stagnispumantis</name>
    <dbReference type="NCBI Taxonomy" id="407998"/>
    <lineage>
        <taxon>Bacteria</taxon>
        <taxon>Pseudomonadati</taxon>
        <taxon>Aquificota</taxon>
        <taxon>Aquificia</taxon>
        <taxon>Aquificales</taxon>
        <taxon>Hydrogenothermaceae</taxon>
        <taxon>Venenivibrio</taxon>
    </lineage>
</organism>
<dbReference type="InterPro" id="IPR041489">
    <property type="entry name" value="PDZ_6"/>
</dbReference>
<dbReference type="InterPro" id="IPR001478">
    <property type="entry name" value="PDZ"/>
</dbReference>
<sequence length="272" mass="31130">MINIYNILDFFIKILVVINVIAFSFLASVVLAGFIGIKNLKLPEKIYSIQEEETDSKNKTYTNIKNIFLKENLFNLSEVQNNQQPHINLIGTLLFGNLKLAMIENNGKIIILKERENFNGYYILKIEKDRIKLKNDKDIIEIKIYSEKSTSQGNSIQNLPPLSSLQNETIKLSRTIVEKETADVGNLLKDVNIIPVVENGQTLGYKFAYINPDSIAYKYGFRAGDTIISVNGMPVKTAEDVFKIYNMLRNENLINVVIERDGQRRTINYEIQ</sequence>
<evidence type="ECO:0000313" key="3">
    <source>
        <dbReference type="EMBL" id="SMP24124.1"/>
    </source>
</evidence>
<dbReference type="EMBL" id="FXTX01000032">
    <property type="protein sequence ID" value="SMP24124.1"/>
    <property type="molecule type" value="Genomic_DNA"/>
</dbReference>
<keyword evidence="1" id="KW-0472">Membrane</keyword>
<protein>
    <submittedName>
        <fullName evidence="3">General secretion pathway protein C</fullName>
    </submittedName>
</protein>
<evidence type="ECO:0000256" key="1">
    <source>
        <dbReference type="SAM" id="Phobius"/>
    </source>
</evidence>
<evidence type="ECO:0000259" key="2">
    <source>
        <dbReference type="SMART" id="SM00228"/>
    </source>
</evidence>
<keyword evidence="1" id="KW-1133">Transmembrane helix</keyword>
<comment type="caution">
    <text evidence="3">The sequence shown here is derived from an EMBL/GenBank/DDBJ whole genome shotgun (WGS) entry which is preliminary data.</text>
</comment>
<dbReference type="SMART" id="SM00228">
    <property type="entry name" value="PDZ"/>
    <property type="match status" value="1"/>
</dbReference>
<reference evidence="3" key="1">
    <citation type="submission" date="2017-05" db="EMBL/GenBank/DDBJ databases">
        <authorList>
            <person name="Varghese N."/>
            <person name="Submissions S."/>
        </authorList>
    </citation>
    <scope>NUCLEOTIDE SEQUENCE</scope>
    <source>
        <strain evidence="3">DSM 18763</strain>
    </source>
</reference>
<gene>
    <name evidence="3" type="ORF">SAMN06264868_1326</name>
</gene>
<keyword evidence="1" id="KW-0812">Transmembrane</keyword>
<keyword evidence="4" id="KW-1185">Reference proteome</keyword>
<evidence type="ECO:0000313" key="4">
    <source>
        <dbReference type="Proteomes" id="UP001157947"/>
    </source>
</evidence>
<dbReference type="Gene3D" id="2.30.42.10">
    <property type="match status" value="1"/>
</dbReference>
<dbReference type="Proteomes" id="UP001157947">
    <property type="component" value="Unassembled WGS sequence"/>
</dbReference>
<dbReference type="RefSeq" id="WP_265134338.1">
    <property type="nucleotide sequence ID" value="NZ_FXTX01000032.1"/>
</dbReference>
<dbReference type="InterPro" id="IPR036034">
    <property type="entry name" value="PDZ_sf"/>
</dbReference>
<name>A0AA45WQ56_9AQUI</name>
<feature type="domain" description="PDZ" evidence="2">
    <location>
        <begin position="190"/>
        <end position="262"/>
    </location>
</feature>
<dbReference type="Pfam" id="PF17820">
    <property type="entry name" value="PDZ_6"/>
    <property type="match status" value="1"/>
</dbReference>
<proteinExistence type="predicted"/>
<feature type="transmembrane region" description="Helical" evidence="1">
    <location>
        <begin position="12"/>
        <end position="37"/>
    </location>
</feature>
<dbReference type="SUPFAM" id="SSF50156">
    <property type="entry name" value="PDZ domain-like"/>
    <property type="match status" value="1"/>
</dbReference>
<dbReference type="AlphaFoldDB" id="A0AA45WQ56"/>
<accession>A0AA45WQ56</accession>